<gene>
    <name evidence="3" type="ORF">SAMN04490239_0015</name>
    <name evidence="4" type="ORF">SAMN04490239_0189</name>
</gene>
<dbReference type="OrthoDB" id="4803588at2"/>
<sequence length="267" mass="29376">MSNPYYPQQPKRRPQGPQPGQLGQPTAGQPPKPPKKPFTPPWAPREPDAPKRNWPWIVGGIFAVLIVTLGVAATMNDYDSPSAADAARNSTTARLTPIATRTMTPEEIAANNAQQEEIRRQQQEQQAKRQAAIDAEKARLAAIEAAKWDRTTYETLGDRDFALVMKNPDANKGRKLVVYGYVTQFDSVTGPDRFRADTMAAPQDYSFLYDHNTVVTGTVPLLVNVVSGDFVTMYVEVSGSHTYSTTLGGETTVPKLNALMLDVTRTN</sequence>
<dbReference type="EMBL" id="FNSV01000001">
    <property type="protein sequence ID" value="SEB30086.1"/>
    <property type="molecule type" value="Genomic_DNA"/>
</dbReference>
<organism evidence="4 5">
    <name type="scientific">Rhodococcus koreensis</name>
    <dbReference type="NCBI Taxonomy" id="99653"/>
    <lineage>
        <taxon>Bacteria</taxon>
        <taxon>Bacillati</taxon>
        <taxon>Actinomycetota</taxon>
        <taxon>Actinomycetes</taxon>
        <taxon>Mycobacteriales</taxon>
        <taxon>Nocardiaceae</taxon>
        <taxon>Rhodococcus</taxon>
    </lineage>
</organism>
<evidence type="ECO:0000313" key="5">
    <source>
        <dbReference type="Proteomes" id="UP000183561"/>
    </source>
</evidence>
<feature type="compositionally biased region" description="Pro residues" evidence="1">
    <location>
        <begin position="28"/>
        <end position="44"/>
    </location>
</feature>
<dbReference type="EMBL" id="FNSV01000001">
    <property type="protein sequence ID" value="SEB29094.1"/>
    <property type="molecule type" value="Genomic_DNA"/>
</dbReference>
<evidence type="ECO:0000313" key="4">
    <source>
        <dbReference type="EMBL" id="SEB30086.1"/>
    </source>
</evidence>
<proteinExistence type="predicted"/>
<feature type="transmembrane region" description="Helical" evidence="2">
    <location>
        <begin position="54"/>
        <end position="73"/>
    </location>
</feature>
<evidence type="ECO:0000313" key="3">
    <source>
        <dbReference type="EMBL" id="SEB29094.1"/>
    </source>
</evidence>
<evidence type="ECO:0000256" key="2">
    <source>
        <dbReference type="SAM" id="Phobius"/>
    </source>
</evidence>
<keyword evidence="2" id="KW-1133">Transmembrane helix</keyword>
<evidence type="ECO:0000256" key="1">
    <source>
        <dbReference type="SAM" id="MobiDB-lite"/>
    </source>
</evidence>
<keyword evidence="2" id="KW-0812">Transmembrane</keyword>
<reference evidence="5" key="1">
    <citation type="submission" date="2016-10" db="EMBL/GenBank/DDBJ databases">
        <authorList>
            <person name="Varghese N."/>
            <person name="Submissions S."/>
        </authorList>
    </citation>
    <scope>NUCLEOTIDE SEQUENCE [LARGE SCALE GENOMIC DNA]</scope>
    <source>
        <strain evidence="5">DSM 44498</strain>
    </source>
</reference>
<reference evidence="4" key="2">
    <citation type="submission" date="2016-10" db="EMBL/GenBank/DDBJ databases">
        <authorList>
            <person name="de Groot N.N."/>
        </authorList>
    </citation>
    <scope>NUCLEOTIDE SEQUENCE [LARGE SCALE GENOMIC DNA]</scope>
    <source>
        <strain evidence="4">DSM 44498</strain>
    </source>
</reference>
<name>A0A1H4I8L5_9NOCA</name>
<protein>
    <submittedName>
        <fullName evidence="4">Uncharacterized protein</fullName>
    </submittedName>
</protein>
<keyword evidence="2" id="KW-0472">Membrane</keyword>
<keyword evidence="5" id="KW-1185">Reference proteome</keyword>
<dbReference type="AlphaFoldDB" id="A0A1H4I8L5"/>
<dbReference type="Proteomes" id="UP000183561">
    <property type="component" value="Unassembled WGS sequence"/>
</dbReference>
<feature type="compositionally biased region" description="Low complexity" evidence="1">
    <location>
        <begin position="18"/>
        <end position="27"/>
    </location>
</feature>
<dbReference type="RefSeq" id="WP_143051274.1">
    <property type="nucleotide sequence ID" value="NZ_FNSV01000001.1"/>
</dbReference>
<feature type="region of interest" description="Disordered" evidence="1">
    <location>
        <begin position="1"/>
        <end position="48"/>
    </location>
</feature>
<accession>A0A1H4I8L5</accession>